<organism evidence="1 2">
    <name type="scientific">Hibiscus trionum</name>
    <name type="common">Flower of an hour</name>
    <dbReference type="NCBI Taxonomy" id="183268"/>
    <lineage>
        <taxon>Eukaryota</taxon>
        <taxon>Viridiplantae</taxon>
        <taxon>Streptophyta</taxon>
        <taxon>Embryophyta</taxon>
        <taxon>Tracheophyta</taxon>
        <taxon>Spermatophyta</taxon>
        <taxon>Magnoliopsida</taxon>
        <taxon>eudicotyledons</taxon>
        <taxon>Gunneridae</taxon>
        <taxon>Pentapetalae</taxon>
        <taxon>rosids</taxon>
        <taxon>malvids</taxon>
        <taxon>Malvales</taxon>
        <taxon>Malvaceae</taxon>
        <taxon>Malvoideae</taxon>
        <taxon>Hibiscus</taxon>
    </lineage>
</organism>
<sequence length="77" mass="8573">MGSSSLLEPAAAMVGSTTTTRSWGVEARLINMGRKCWWEPLAKIRRLMLTGMGFTSLKQLISTYLDNPSLHLISIYI</sequence>
<evidence type="ECO:0000313" key="2">
    <source>
        <dbReference type="Proteomes" id="UP001165190"/>
    </source>
</evidence>
<name>A0A9W7IS08_HIBTR</name>
<dbReference type="AlphaFoldDB" id="A0A9W7IS08"/>
<accession>A0A9W7IS08</accession>
<keyword evidence="2" id="KW-1185">Reference proteome</keyword>
<proteinExistence type="predicted"/>
<dbReference type="Proteomes" id="UP001165190">
    <property type="component" value="Unassembled WGS sequence"/>
</dbReference>
<gene>
    <name evidence="1" type="ORF">HRI_003828700</name>
</gene>
<reference evidence="1" key="1">
    <citation type="submission" date="2023-05" db="EMBL/GenBank/DDBJ databases">
        <title>Genome and transcriptome analyses reveal genes involved in the formation of fine ridges on petal epidermal cells in Hibiscus trionum.</title>
        <authorList>
            <person name="Koshimizu S."/>
            <person name="Masuda S."/>
            <person name="Ishii T."/>
            <person name="Shirasu K."/>
            <person name="Hoshino A."/>
            <person name="Arita M."/>
        </authorList>
    </citation>
    <scope>NUCLEOTIDE SEQUENCE</scope>
    <source>
        <strain evidence="1">Hamamatsu line</strain>
    </source>
</reference>
<dbReference type="EMBL" id="BSYR01000035">
    <property type="protein sequence ID" value="GMJ01595.1"/>
    <property type="molecule type" value="Genomic_DNA"/>
</dbReference>
<protein>
    <submittedName>
        <fullName evidence="1">Uncharacterized protein</fullName>
    </submittedName>
</protein>
<comment type="caution">
    <text evidence="1">The sequence shown here is derived from an EMBL/GenBank/DDBJ whole genome shotgun (WGS) entry which is preliminary data.</text>
</comment>
<evidence type="ECO:0000313" key="1">
    <source>
        <dbReference type="EMBL" id="GMJ01595.1"/>
    </source>
</evidence>